<proteinExistence type="predicted"/>
<dbReference type="InterPro" id="IPR016187">
    <property type="entry name" value="CTDL_fold"/>
</dbReference>
<name>C3XY83_BRAFL</name>
<evidence type="ECO:0000313" key="3">
    <source>
        <dbReference type="EMBL" id="EEN66768.1"/>
    </source>
</evidence>
<accession>C3XY83</accession>
<dbReference type="EMBL" id="GG666473">
    <property type="protein sequence ID" value="EEN66768.1"/>
    <property type="molecule type" value="Genomic_DNA"/>
</dbReference>
<dbReference type="SUPFAM" id="SSF56436">
    <property type="entry name" value="C-type lectin-like"/>
    <property type="match status" value="1"/>
</dbReference>
<gene>
    <name evidence="3" type="ORF">BRAFLDRAFT_91544</name>
</gene>
<protein>
    <recommendedName>
        <fullName evidence="2">C-type lectin domain-containing protein</fullName>
    </recommendedName>
</protein>
<dbReference type="InterPro" id="IPR016186">
    <property type="entry name" value="C-type_lectin-like/link_sf"/>
</dbReference>
<dbReference type="InParanoid" id="C3XY83"/>
<dbReference type="AlphaFoldDB" id="C3XY83"/>
<organism>
    <name type="scientific">Branchiostoma floridae</name>
    <name type="common">Florida lancelet</name>
    <name type="synonym">Amphioxus</name>
    <dbReference type="NCBI Taxonomy" id="7739"/>
    <lineage>
        <taxon>Eukaryota</taxon>
        <taxon>Metazoa</taxon>
        <taxon>Chordata</taxon>
        <taxon>Cephalochordata</taxon>
        <taxon>Leptocardii</taxon>
        <taxon>Amphioxiformes</taxon>
        <taxon>Branchiostomatidae</taxon>
        <taxon>Branchiostoma</taxon>
    </lineage>
</organism>
<dbReference type="PANTHER" id="PTHR22801">
    <property type="entry name" value="LITHOSTATHINE"/>
    <property type="match status" value="1"/>
</dbReference>
<dbReference type="PANTHER" id="PTHR22801:SF63">
    <property type="entry name" value="C-TYPE LECTIN DOMAIN-CONTAINING PROTEIN"/>
    <property type="match status" value="1"/>
</dbReference>
<evidence type="ECO:0000256" key="1">
    <source>
        <dbReference type="SAM" id="MobiDB-lite"/>
    </source>
</evidence>
<feature type="domain" description="C-type lectin" evidence="2">
    <location>
        <begin position="83"/>
        <end position="117"/>
    </location>
</feature>
<dbReference type="InterPro" id="IPR001304">
    <property type="entry name" value="C-type_lectin-like"/>
</dbReference>
<sequence>MGTACPSSTGPPEHPGENGDIESQDGPPGPVGPRGLKGSVGAAGPTGMSQSPSPAGPVEHAVSCPEDYTTWRGICYKAFNTLKNFSDAAAACHEDGGTLAMPRDAETNDFLVSLYKSHKDERDTGFPPPLFICSLPSAVKHHSYNWAAAVPSVGVRRQIY</sequence>
<dbReference type="InterPro" id="IPR050801">
    <property type="entry name" value="Ca-Dep_Lectins_ImmuneDev"/>
</dbReference>
<reference evidence="3" key="1">
    <citation type="journal article" date="2008" name="Nature">
        <title>The amphioxus genome and the evolution of the chordate karyotype.</title>
        <authorList>
            <consortium name="US DOE Joint Genome Institute (JGI-PGF)"/>
            <person name="Putnam N.H."/>
            <person name="Butts T."/>
            <person name="Ferrier D.E.K."/>
            <person name="Furlong R.F."/>
            <person name="Hellsten U."/>
            <person name="Kawashima T."/>
            <person name="Robinson-Rechavi M."/>
            <person name="Shoguchi E."/>
            <person name="Terry A."/>
            <person name="Yu J.-K."/>
            <person name="Benito-Gutierrez E.L."/>
            <person name="Dubchak I."/>
            <person name="Garcia-Fernandez J."/>
            <person name="Gibson-Brown J.J."/>
            <person name="Grigoriev I.V."/>
            <person name="Horton A.C."/>
            <person name="de Jong P.J."/>
            <person name="Jurka J."/>
            <person name="Kapitonov V.V."/>
            <person name="Kohara Y."/>
            <person name="Kuroki Y."/>
            <person name="Lindquist E."/>
            <person name="Lucas S."/>
            <person name="Osoegawa K."/>
            <person name="Pennacchio L.A."/>
            <person name="Salamov A.A."/>
            <person name="Satou Y."/>
            <person name="Sauka-Spengler T."/>
            <person name="Schmutz J."/>
            <person name="Shin-I T."/>
            <person name="Toyoda A."/>
            <person name="Bronner-Fraser M."/>
            <person name="Fujiyama A."/>
            <person name="Holland L.Z."/>
            <person name="Holland P.W.H."/>
            <person name="Satoh N."/>
            <person name="Rokhsar D.S."/>
        </authorList>
    </citation>
    <scope>NUCLEOTIDE SEQUENCE [LARGE SCALE GENOMIC DNA]</scope>
    <source>
        <strain evidence="3">S238N-H82</strain>
        <tissue evidence="3">Testes</tissue>
    </source>
</reference>
<dbReference type="Gene3D" id="3.10.100.10">
    <property type="entry name" value="Mannose-Binding Protein A, subunit A"/>
    <property type="match status" value="1"/>
</dbReference>
<evidence type="ECO:0000259" key="2">
    <source>
        <dbReference type="Pfam" id="PF00059"/>
    </source>
</evidence>
<feature type="compositionally biased region" description="Polar residues" evidence="1">
    <location>
        <begin position="1"/>
        <end position="10"/>
    </location>
</feature>
<dbReference type="CDD" id="cd00037">
    <property type="entry name" value="CLECT"/>
    <property type="match status" value="1"/>
</dbReference>
<feature type="region of interest" description="Disordered" evidence="1">
    <location>
        <begin position="1"/>
        <end position="62"/>
    </location>
</feature>
<dbReference type="Pfam" id="PF00059">
    <property type="entry name" value="Lectin_C"/>
    <property type="match status" value="1"/>
</dbReference>